<evidence type="ECO:0000256" key="1">
    <source>
        <dbReference type="ARBA" id="ARBA00008056"/>
    </source>
</evidence>
<keyword evidence="2" id="KW-0560">Oxidoreductase</keyword>
<evidence type="ECO:0000256" key="3">
    <source>
        <dbReference type="ARBA" id="ARBA00023004"/>
    </source>
</evidence>
<dbReference type="PROSITE" id="PS00185">
    <property type="entry name" value="IPNS_1"/>
    <property type="match status" value="2"/>
</dbReference>
<comment type="similarity">
    <text evidence="1">Belongs to the iron/ascorbate-dependent oxidoreductase family.</text>
</comment>
<dbReference type="AlphaFoldDB" id="A0A834L3K3"/>
<reference evidence="5" key="1">
    <citation type="submission" date="2019-11" db="EMBL/GenBank/DDBJ databases">
        <authorList>
            <person name="Liu Y."/>
            <person name="Hou J."/>
            <person name="Li T.-Q."/>
            <person name="Guan C.-H."/>
            <person name="Wu X."/>
            <person name="Wu H.-Z."/>
            <person name="Ling F."/>
            <person name="Zhang R."/>
            <person name="Shi X.-G."/>
            <person name="Ren J.-P."/>
            <person name="Chen E.-F."/>
            <person name="Sun J.-M."/>
        </authorList>
    </citation>
    <scope>NUCLEOTIDE SEQUENCE</scope>
    <source>
        <strain evidence="5">Adult_tree_wgs_1</strain>
        <tissue evidence="5">Leaves</tissue>
    </source>
</reference>
<gene>
    <name evidence="5" type="ORF">RHSIM_Rhsim13G0130200</name>
</gene>
<evidence type="ECO:0000313" key="6">
    <source>
        <dbReference type="Proteomes" id="UP000626092"/>
    </source>
</evidence>
<protein>
    <submittedName>
        <fullName evidence="5">Uncharacterized protein</fullName>
    </submittedName>
</protein>
<dbReference type="EMBL" id="WJXA01000013">
    <property type="protein sequence ID" value="KAF7119648.1"/>
    <property type="molecule type" value="Genomic_DNA"/>
</dbReference>
<accession>A0A834L3K3</accession>
<comment type="caution">
    <text evidence="5">The sequence shown here is derived from an EMBL/GenBank/DDBJ whole genome shotgun (WGS) entry which is preliminary data.</text>
</comment>
<evidence type="ECO:0000256" key="4">
    <source>
        <dbReference type="SAM" id="MobiDB-lite"/>
    </source>
</evidence>
<feature type="region of interest" description="Disordered" evidence="4">
    <location>
        <begin position="167"/>
        <end position="192"/>
    </location>
</feature>
<evidence type="ECO:0000313" key="5">
    <source>
        <dbReference type="EMBL" id="KAF7119648.1"/>
    </source>
</evidence>
<dbReference type="GO" id="GO:0016491">
    <property type="term" value="F:oxidoreductase activity"/>
    <property type="evidence" value="ECO:0007669"/>
    <property type="project" value="UniProtKB-KW"/>
</dbReference>
<dbReference type="InterPro" id="IPR002057">
    <property type="entry name" value="Isopenicillin-N_synth_CS"/>
</dbReference>
<dbReference type="Proteomes" id="UP000626092">
    <property type="component" value="Unassembled WGS sequence"/>
</dbReference>
<proteinExistence type="inferred from homology"/>
<name>A0A834L3K3_RHOSS</name>
<organism evidence="5 6">
    <name type="scientific">Rhododendron simsii</name>
    <name type="common">Sims's rhododendron</name>
    <dbReference type="NCBI Taxonomy" id="118357"/>
    <lineage>
        <taxon>Eukaryota</taxon>
        <taxon>Viridiplantae</taxon>
        <taxon>Streptophyta</taxon>
        <taxon>Embryophyta</taxon>
        <taxon>Tracheophyta</taxon>
        <taxon>Spermatophyta</taxon>
        <taxon>Magnoliopsida</taxon>
        <taxon>eudicotyledons</taxon>
        <taxon>Gunneridae</taxon>
        <taxon>Pentapetalae</taxon>
        <taxon>asterids</taxon>
        <taxon>Ericales</taxon>
        <taxon>Ericaceae</taxon>
        <taxon>Ericoideae</taxon>
        <taxon>Rhodoreae</taxon>
        <taxon>Rhododendron</taxon>
    </lineage>
</organism>
<keyword evidence="6" id="KW-1185">Reference proteome</keyword>
<sequence>MFLPATRAKANFTTIGGGGLPPLGKPRPPDAGCQGTLLSRPLGQFLAIWPRLLEKTLPVGNARKKDRNAPESKCYLKPSRKAKHGSIGQSKTLSGNSWPFGLGYPRKQIPSVMLRKTTEIPKKTRPVGNARKEHRKALEMACYCDRVWQGETRFSLPFGLGYANRYRPPPSHPGGGGLPPLGKPRPADAGCQGTLLSRPLGQFLAIWPRLLEKTLPVGNARKKDRNAPESKCYLKPSRKAKHGSIGQSKTLSGNSWPLGLGYSMKHYPSVMLEKNTEIPPRQIVVVTGPVGQGMTLSGKETLYRANAGRLALETSKKMTLPWFTLPCPNFHWLGLALTRAIFSGVTDMSSFYWFPRPNGQHLPDRVFLCPIESCLALRDRLQQQFASGVFRYFSRALPMGSASGSIQGLKAKNCPIESCSAR</sequence>
<feature type="region of interest" description="Disordered" evidence="4">
    <location>
        <begin position="60"/>
        <end position="90"/>
    </location>
</feature>
<evidence type="ECO:0000256" key="2">
    <source>
        <dbReference type="ARBA" id="ARBA00023002"/>
    </source>
</evidence>
<dbReference type="GO" id="GO:0005506">
    <property type="term" value="F:iron ion binding"/>
    <property type="evidence" value="ECO:0007669"/>
    <property type="project" value="InterPro"/>
</dbReference>
<keyword evidence="3" id="KW-0408">Iron</keyword>